<dbReference type="SUPFAM" id="SSF46785">
    <property type="entry name" value="Winged helix' DNA-binding domain"/>
    <property type="match status" value="1"/>
</dbReference>
<dbReference type="GO" id="GO:0042732">
    <property type="term" value="P:D-xylose metabolic process"/>
    <property type="evidence" value="ECO:0007669"/>
    <property type="project" value="UniProtKB-KW"/>
</dbReference>
<dbReference type="Pfam" id="PF13412">
    <property type="entry name" value="HTH_24"/>
    <property type="match status" value="1"/>
</dbReference>
<dbReference type="PANTHER" id="PTHR18964:SF149">
    <property type="entry name" value="BIFUNCTIONAL UDP-N-ACETYLGLUCOSAMINE 2-EPIMERASE_N-ACETYLMANNOSAMINE KINASE"/>
    <property type="match status" value="1"/>
</dbReference>
<sequence length="401" mass="43236">MAEIMNTNLKAAGGVNEALIVNTVRRRGPISRVDIAKLTGLTAPTVTNISGKLIDAGIISTYMIGEYSGGRRPVLLKANPEVANLVIADVRSKEIIGYVVNAGLEVKKQVSQNTQHLEKDEVLAILEDIIRQCCSSAEGQSASAIGITVRGPVRSTEGLSLFSPTTGWRNVPLKFIMEERFHLPVVVENDMRAMALGLYYYGPYREVKNAIFMGVGGGIGSGIILNGELYRGLGDSAGEIGHSVVDIDGPLCSCGNYGCLEAMASETALVYFMVKAVKEGRSSLVSSIVEGNIEAIRAEHIYTAAEEGDALAARMLRHVARYLGFGVTNVINIFNPELVIIGGGIVRARRFVEEAMLQVIRERALESCFSNVRLEFSSVGREAVLKGIVDLVMQNIMALTK</sequence>
<dbReference type="InterPro" id="IPR049874">
    <property type="entry name" value="ROK_cs"/>
</dbReference>
<accession>A0A498R737</accession>
<dbReference type="EMBL" id="UPPP01000070">
    <property type="protein sequence ID" value="VBB07009.1"/>
    <property type="molecule type" value="Genomic_DNA"/>
</dbReference>
<dbReference type="Gene3D" id="3.30.420.40">
    <property type="match status" value="2"/>
</dbReference>
<proteinExistence type="inferred from homology"/>
<dbReference type="OrthoDB" id="9810372at2"/>
<dbReference type="RefSeq" id="WP_122627955.1">
    <property type="nucleotide sequence ID" value="NZ_UPPP01000070.1"/>
</dbReference>
<organism evidence="4 5">
    <name type="scientific">Lucifera butyrica</name>
    <dbReference type="NCBI Taxonomy" id="1351585"/>
    <lineage>
        <taxon>Bacteria</taxon>
        <taxon>Bacillati</taxon>
        <taxon>Bacillota</taxon>
        <taxon>Negativicutes</taxon>
        <taxon>Veillonellales</taxon>
        <taxon>Veillonellaceae</taxon>
        <taxon>Lucifera</taxon>
    </lineage>
</organism>
<dbReference type="AlphaFoldDB" id="A0A498R737"/>
<dbReference type="Gene3D" id="1.10.10.10">
    <property type="entry name" value="Winged helix-like DNA-binding domain superfamily/Winged helix DNA-binding domain"/>
    <property type="match status" value="1"/>
</dbReference>
<evidence type="ECO:0000256" key="3">
    <source>
        <dbReference type="ARBA" id="ARBA00022629"/>
    </source>
</evidence>
<evidence type="ECO:0000313" key="4">
    <source>
        <dbReference type="EMBL" id="VBB07009.1"/>
    </source>
</evidence>
<evidence type="ECO:0000313" key="5">
    <source>
        <dbReference type="Proteomes" id="UP000277811"/>
    </source>
</evidence>
<dbReference type="InterPro" id="IPR043129">
    <property type="entry name" value="ATPase_NBD"/>
</dbReference>
<keyword evidence="3" id="KW-0859">Xylose metabolism</keyword>
<keyword evidence="3" id="KW-0119">Carbohydrate metabolism</keyword>
<evidence type="ECO:0000256" key="1">
    <source>
        <dbReference type="ARBA" id="ARBA00002486"/>
    </source>
</evidence>
<gene>
    <name evidence="4" type="ORF">LUCI_2253</name>
</gene>
<protein>
    <submittedName>
        <fullName evidence="4">Uncharacterized protein</fullName>
    </submittedName>
</protein>
<dbReference type="SUPFAM" id="SSF53067">
    <property type="entry name" value="Actin-like ATPase domain"/>
    <property type="match status" value="1"/>
</dbReference>
<keyword evidence="5" id="KW-1185">Reference proteome</keyword>
<dbReference type="Pfam" id="PF00480">
    <property type="entry name" value="ROK"/>
    <property type="match status" value="1"/>
</dbReference>
<comment type="similarity">
    <text evidence="2">Belongs to the ROK (NagC/XylR) family.</text>
</comment>
<evidence type="ECO:0000256" key="2">
    <source>
        <dbReference type="ARBA" id="ARBA00006479"/>
    </source>
</evidence>
<name>A0A498R737_9FIRM</name>
<dbReference type="Proteomes" id="UP000277811">
    <property type="component" value="Unassembled WGS sequence"/>
</dbReference>
<reference evidence="4 5" key="1">
    <citation type="submission" date="2018-06" db="EMBL/GenBank/DDBJ databases">
        <authorList>
            <person name="Strepis N."/>
        </authorList>
    </citation>
    <scope>NUCLEOTIDE SEQUENCE [LARGE SCALE GENOMIC DNA]</scope>
    <source>
        <strain evidence="4">LUCI</strain>
    </source>
</reference>
<dbReference type="InterPro" id="IPR036390">
    <property type="entry name" value="WH_DNA-bd_sf"/>
</dbReference>
<dbReference type="InterPro" id="IPR000600">
    <property type="entry name" value="ROK"/>
</dbReference>
<dbReference type="PROSITE" id="PS01125">
    <property type="entry name" value="ROK"/>
    <property type="match status" value="1"/>
</dbReference>
<dbReference type="InterPro" id="IPR036388">
    <property type="entry name" value="WH-like_DNA-bd_sf"/>
</dbReference>
<dbReference type="PANTHER" id="PTHR18964">
    <property type="entry name" value="ROK (REPRESSOR, ORF, KINASE) FAMILY"/>
    <property type="match status" value="1"/>
</dbReference>
<comment type="function">
    <text evidence="1">Transcriptional repressor of xylose-utilizing enzymes.</text>
</comment>